<name>A0A251ZWH1_9PROT</name>
<reference evidence="2" key="1">
    <citation type="submission" date="2014-06" db="EMBL/GenBank/DDBJ databases">
        <authorList>
            <person name="Winans N.J."/>
            <person name="Newell P.D."/>
            <person name="Douglas A.E."/>
        </authorList>
    </citation>
    <scope>NUCLEOTIDE SEQUENCE [LARGE SCALE GENOMIC DNA]</scope>
    <source>
        <strain evidence="2">DmL_052</strain>
    </source>
</reference>
<gene>
    <name evidence="1" type="ORF">HK18_06365</name>
</gene>
<dbReference type="AlphaFoldDB" id="A0A251ZWH1"/>
<accession>A0A251ZWH1</accession>
<evidence type="ECO:0000313" key="1">
    <source>
        <dbReference type="EMBL" id="OUI79001.1"/>
    </source>
</evidence>
<proteinExistence type="predicted"/>
<comment type="caution">
    <text evidence="1">The sequence shown here is derived from an EMBL/GenBank/DDBJ whole genome shotgun (WGS) entry which is preliminary data.</text>
</comment>
<sequence length="431" mass="49966">MIIKNILSESEMQLYELLNELLELINIHHNNKDILNSHNKVIVDKNGQITNIIFTINNDQQFGQYIDEALTLLQKKTYLSKETKTDFILRVLILSKTENNNYTIDNTKHLVQQLIELEIETTQVVTNIIGIALADNQEPIQLGCFEIGYNRDIKNKTSQIKSIPKDFFQNENLLYFKANIFHLDLQDHKGSQEKILLYSLDFIRLLLFISGDFNFQYKVQINSASYHEFGNLIITDLQTYYYFTLDWQSLGMSGAKKTTYKLHINDMVSSDYYASFHKLWELYEKKSQNSTLITDIEKRVVSASLAIGESIRSEEKRNALIYTCIALEALFSYDEGQLFQKSIGEKISNCLAFIVGTNKEGRKGIIKHTKEIYSARSALVHGSQPSKSIDLYWINDFIRTAISELLNNKKYKDIRTIKQLYDLITDTQLSY</sequence>
<dbReference type="Proteomes" id="UP000194946">
    <property type="component" value="Unassembled WGS sequence"/>
</dbReference>
<evidence type="ECO:0000313" key="2">
    <source>
        <dbReference type="Proteomes" id="UP000194946"/>
    </source>
</evidence>
<keyword evidence="2" id="KW-1185">Reference proteome</keyword>
<organism evidence="1 2">
    <name type="scientific">Commensalibacter intestini</name>
    <dbReference type="NCBI Taxonomy" id="479936"/>
    <lineage>
        <taxon>Bacteria</taxon>
        <taxon>Pseudomonadati</taxon>
        <taxon>Pseudomonadota</taxon>
        <taxon>Alphaproteobacteria</taxon>
        <taxon>Acetobacterales</taxon>
        <taxon>Acetobacteraceae</taxon>
    </lineage>
</organism>
<protein>
    <submittedName>
        <fullName evidence="1">Uncharacterized protein</fullName>
    </submittedName>
</protein>
<dbReference type="EMBL" id="JOPB01000003">
    <property type="protein sequence ID" value="OUI79001.1"/>
    <property type="molecule type" value="Genomic_DNA"/>
</dbReference>